<evidence type="ECO:0000256" key="3">
    <source>
        <dbReference type="ARBA" id="ARBA00022679"/>
    </source>
</evidence>
<dbReference type="RefSeq" id="WP_133325151.1">
    <property type="nucleotide sequence ID" value="NZ_SMYL01000001.1"/>
</dbReference>
<organism evidence="6 7">
    <name type="scientific">Sapientia aquatica</name>
    <dbReference type="NCBI Taxonomy" id="1549640"/>
    <lineage>
        <taxon>Bacteria</taxon>
        <taxon>Pseudomonadati</taxon>
        <taxon>Pseudomonadota</taxon>
        <taxon>Betaproteobacteria</taxon>
        <taxon>Burkholderiales</taxon>
        <taxon>Oxalobacteraceae</taxon>
        <taxon>Sapientia</taxon>
    </lineage>
</organism>
<dbReference type="Proteomes" id="UP000294829">
    <property type="component" value="Unassembled WGS sequence"/>
</dbReference>
<evidence type="ECO:0000256" key="2">
    <source>
        <dbReference type="ARBA" id="ARBA00022490"/>
    </source>
</evidence>
<dbReference type="PANTHER" id="PTHR36837">
    <property type="entry name" value="POLY(3-HYDROXYALKANOATE) POLYMERASE SUBUNIT PHAC"/>
    <property type="match status" value="1"/>
</dbReference>
<proteinExistence type="predicted"/>
<name>A0A4R5W5X3_9BURK</name>
<keyword evidence="2" id="KW-0963">Cytoplasm</keyword>
<evidence type="ECO:0000313" key="6">
    <source>
        <dbReference type="EMBL" id="TDK68469.1"/>
    </source>
</evidence>
<dbReference type="EMBL" id="SMYL01000001">
    <property type="protein sequence ID" value="TDK68469.1"/>
    <property type="molecule type" value="Genomic_DNA"/>
</dbReference>
<dbReference type="NCBIfam" id="TIGR01838">
    <property type="entry name" value="PHA_synth_I"/>
    <property type="match status" value="1"/>
</dbReference>
<dbReference type="OrthoDB" id="7208816at2"/>
<dbReference type="Gene3D" id="3.40.50.1820">
    <property type="entry name" value="alpha/beta hydrolase"/>
    <property type="match status" value="1"/>
</dbReference>
<dbReference type="AlphaFoldDB" id="A0A4R5W5X3"/>
<dbReference type="InterPro" id="IPR051321">
    <property type="entry name" value="PHA/PHB_synthase"/>
</dbReference>
<feature type="domain" description="Poly-beta-hydroxybutyrate polymerase N-terminal" evidence="5">
    <location>
        <begin position="105"/>
        <end position="272"/>
    </location>
</feature>
<dbReference type="InterPro" id="IPR029058">
    <property type="entry name" value="AB_hydrolase_fold"/>
</dbReference>
<reference evidence="6 7" key="1">
    <citation type="submission" date="2019-03" db="EMBL/GenBank/DDBJ databases">
        <title>Sapientia aquatica gen. nov., sp. nov., isolated from a crater lake.</title>
        <authorList>
            <person name="Felfoldi T."/>
            <person name="Szabo A."/>
            <person name="Toth E."/>
            <person name="Schumann P."/>
            <person name="Keki Z."/>
            <person name="Marialigeti K."/>
            <person name="Mathe I."/>
        </authorList>
    </citation>
    <scope>NUCLEOTIDE SEQUENCE [LARGE SCALE GENOMIC DNA]</scope>
    <source>
        <strain evidence="6 7">SA-152</strain>
    </source>
</reference>
<dbReference type="GO" id="GO:0016746">
    <property type="term" value="F:acyltransferase activity"/>
    <property type="evidence" value="ECO:0007669"/>
    <property type="project" value="UniProtKB-KW"/>
</dbReference>
<dbReference type="InterPro" id="IPR010963">
    <property type="entry name" value="PHA_synth_I"/>
</dbReference>
<evidence type="ECO:0000313" key="7">
    <source>
        <dbReference type="Proteomes" id="UP000294829"/>
    </source>
</evidence>
<keyword evidence="7" id="KW-1185">Reference proteome</keyword>
<evidence type="ECO:0000256" key="1">
    <source>
        <dbReference type="ARBA" id="ARBA00004496"/>
    </source>
</evidence>
<keyword evidence="3" id="KW-0808">Transferase</keyword>
<dbReference type="Pfam" id="PF07167">
    <property type="entry name" value="PhaC_N"/>
    <property type="match status" value="1"/>
</dbReference>
<dbReference type="InterPro" id="IPR010941">
    <property type="entry name" value="PhaC_N"/>
</dbReference>
<dbReference type="GO" id="GO:0005737">
    <property type="term" value="C:cytoplasm"/>
    <property type="evidence" value="ECO:0007669"/>
    <property type="project" value="UniProtKB-SubCell"/>
</dbReference>
<comment type="caution">
    <text evidence="6">The sequence shown here is derived from an EMBL/GenBank/DDBJ whole genome shotgun (WGS) entry which is preliminary data.</text>
</comment>
<dbReference type="SUPFAM" id="SSF53474">
    <property type="entry name" value="alpha/beta-Hydrolases"/>
    <property type="match status" value="1"/>
</dbReference>
<accession>A0A4R5W5X3</accession>
<keyword evidence="4" id="KW-0012">Acyltransferase</keyword>
<evidence type="ECO:0000256" key="4">
    <source>
        <dbReference type="ARBA" id="ARBA00023315"/>
    </source>
</evidence>
<gene>
    <name evidence="6" type="primary">phaC</name>
    <name evidence="6" type="ORF">E2I14_02705</name>
</gene>
<protein>
    <submittedName>
        <fullName evidence="6">Class I poly(R)-hydroxyalkanoic acid synthase</fullName>
    </submittedName>
</protein>
<sequence length="595" mass="65741">MNTFEPEALVAAMMSQLKNQPQWQAWTASNNSMPGIPGAFPFPSLNSFPSSASIADTMSEQITEVLNQLGGTIDPQDMTRLQQEYIAKLTALWQDMLQSKPVALEDRRFKAPEWHNSSIHAYTAASYLLNAEYLTSLAEAVQAPKKIKQKIQFSVAQIADALSPANFLAMNPEAQGKVIASHGESLTKGMVNMLSDMQKGRISQSDESAFDVGQNVATTEGKVIFENELIQLIQYKPLSSTVHQRPLLIVPPCINKFYILDLQPDNSLVRYALEQGNTVFLISWINPDATLAHVNWDDYVQNGVIEAIRVAQAISGQEKINTFGFCVGGTLLSTALAVLAARGEQPAASLTLLTTLLDFEDSGILDVFVDEIQVEMREKTIGQHGLMSGRDLGSAFSSLRPNDLVWNYVQSNYLKGEEPPAFDLLYWNGDGTNLPGPMFCWYLRNTYLENNLKQAGKLLVAGEKVDLGKIDAPVFIYGSREDHIVPWTSAYASMALLNPKKQSRNRFVLGASGHIAGVINPPAKMKRNYWFNSSAAKTAQQWFDGAESRPGSWWPEWSAFLAEHGGKKVKAPTKFGNTKYKVIESAPGRYVKVSC</sequence>
<dbReference type="GO" id="GO:0042619">
    <property type="term" value="P:poly-hydroxybutyrate biosynthetic process"/>
    <property type="evidence" value="ECO:0007669"/>
    <property type="project" value="InterPro"/>
</dbReference>
<evidence type="ECO:0000259" key="5">
    <source>
        <dbReference type="Pfam" id="PF07167"/>
    </source>
</evidence>
<comment type="subcellular location">
    <subcellularLocation>
        <location evidence="1">Cytoplasm</location>
    </subcellularLocation>
</comment>
<dbReference type="PANTHER" id="PTHR36837:SF5">
    <property type="entry name" value="POLY-3-HYDROXYBUTYRATE SYNTHASE"/>
    <property type="match status" value="1"/>
</dbReference>